<evidence type="ECO:0000313" key="3">
    <source>
        <dbReference type="EMBL" id="KAG9692958.1"/>
    </source>
</evidence>
<dbReference type="Proteomes" id="UP000779574">
    <property type="component" value="Unassembled WGS sequence"/>
</dbReference>
<gene>
    <name evidence="3" type="ORF">KCU76_g6311</name>
</gene>
<dbReference type="InterPro" id="IPR008991">
    <property type="entry name" value="Translation_prot_SH3-like_sf"/>
</dbReference>
<dbReference type="InterPro" id="IPR001884">
    <property type="entry name" value="IF5A-like"/>
</dbReference>
<dbReference type="SMART" id="SM01376">
    <property type="entry name" value="eIF-5a"/>
    <property type="match status" value="1"/>
</dbReference>
<reference evidence="3" key="1">
    <citation type="journal article" date="2021" name="J Fungi (Basel)">
        <title>Virulence traits and population genomics of the black yeast Aureobasidium melanogenum.</title>
        <authorList>
            <person name="Cernosa A."/>
            <person name="Sun X."/>
            <person name="Gostincar C."/>
            <person name="Fang C."/>
            <person name="Gunde-Cimerman N."/>
            <person name="Song Z."/>
        </authorList>
    </citation>
    <scope>NUCLEOTIDE SEQUENCE</scope>
    <source>
        <strain evidence="3">EXF-9911</strain>
    </source>
</reference>
<comment type="caution">
    <text evidence="3">The sequence shown here is derived from an EMBL/GenBank/DDBJ whole genome shotgun (WGS) entry which is preliminary data.</text>
</comment>
<name>A0A9P8JA88_AURME</name>
<feature type="compositionally biased region" description="Low complexity" evidence="1">
    <location>
        <begin position="91"/>
        <end position="105"/>
    </location>
</feature>
<dbReference type="GO" id="GO:0003723">
    <property type="term" value="F:RNA binding"/>
    <property type="evidence" value="ECO:0007669"/>
    <property type="project" value="InterPro"/>
</dbReference>
<dbReference type="GO" id="GO:0043022">
    <property type="term" value="F:ribosome binding"/>
    <property type="evidence" value="ECO:0007669"/>
    <property type="project" value="InterPro"/>
</dbReference>
<dbReference type="PANTHER" id="PTHR11673">
    <property type="entry name" value="TRANSLATION INITIATION FACTOR 5A FAMILY MEMBER"/>
    <property type="match status" value="1"/>
</dbReference>
<dbReference type="SUPFAM" id="SSF50104">
    <property type="entry name" value="Translation proteins SH3-like domain"/>
    <property type="match status" value="1"/>
</dbReference>
<dbReference type="EMBL" id="JAHFXF010000210">
    <property type="protein sequence ID" value="KAG9692958.1"/>
    <property type="molecule type" value="Genomic_DNA"/>
</dbReference>
<reference evidence="3" key="2">
    <citation type="submission" date="2021-08" db="EMBL/GenBank/DDBJ databases">
        <authorList>
            <person name="Gostincar C."/>
            <person name="Sun X."/>
            <person name="Song Z."/>
            <person name="Gunde-Cimerman N."/>
        </authorList>
    </citation>
    <scope>NUCLEOTIDE SEQUENCE</scope>
    <source>
        <strain evidence="3">EXF-9911</strain>
    </source>
</reference>
<accession>A0A9P8JA88</accession>
<feature type="domain" description="Translation initiation factor 5A C-terminal" evidence="2">
    <location>
        <begin position="176"/>
        <end position="243"/>
    </location>
</feature>
<dbReference type="Pfam" id="PF01287">
    <property type="entry name" value="eIF-5a"/>
    <property type="match status" value="1"/>
</dbReference>
<dbReference type="CDD" id="cd04469">
    <property type="entry name" value="S1_Hex1"/>
    <property type="match status" value="1"/>
</dbReference>
<proteinExistence type="predicted"/>
<dbReference type="OrthoDB" id="9975114at2759"/>
<feature type="non-terminal residue" evidence="3">
    <location>
        <position position="250"/>
    </location>
</feature>
<dbReference type="InterPro" id="IPR037318">
    <property type="entry name" value="Hex1_S1"/>
</dbReference>
<dbReference type="AlphaFoldDB" id="A0A9P8JA88"/>
<dbReference type="Gene3D" id="2.40.50.140">
    <property type="entry name" value="Nucleic acid-binding proteins"/>
    <property type="match status" value="1"/>
</dbReference>
<sequence>SARDYYHTSPAKEEVRVKSETRTTVDPPKKRKFDMGYYDNEGQYHSFRNGLHRAADHILHPIHGPRHHHQHHHHSEPVEEVVEERETITMSAPRRSAGRSGPSSAVSIPCHHIRIGDLLYLQGRPCQVIRITTSSQTGQHRYLGVDLFTKQLQEESSFISNPSPSVVVQQMYGPVFKQYRVLDIRDDGHVVAMTETGDVKQGLPVIDQSDLLQRLTDAFDEGRGSIRVLVLSDEGRELAVDYRVVNGSRL</sequence>
<protein>
    <submittedName>
        <fullName evidence="3">Nucleic acid-binding protein</fullName>
    </submittedName>
</protein>
<feature type="non-terminal residue" evidence="3">
    <location>
        <position position="1"/>
    </location>
</feature>
<dbReference type="Gene3D" id="2.30.30.30">
    <property type="match status" value="1"/>
</dbReference>
<dbReference type="GO" id="GO:0045901">
    <property type="term" value="P:positive regulation of translational elongation"/>
    <property type="evidence" value="ECO:0007669"/>
    <property type="project" value="InterPro"/>
</dbReference>
<dbReference type="InterPro" id="IPR014722">
    <property type="entry name" value="Rib_uL2_dom2"/>
</dbReference>
<evidence type="ECO:0000256" key="1">
    <source>
        <dbReference type="SAM" id="MobiDB-lite"/>
    </source>
</evidence>
<evidence type="ECO:0000259" key="2">
    <source>
        <dbReference type="SMART" id="SM01376"/>
    </source>
</evidence>
<dbReference type="SUPFAM" id="SSF50249">
    <property type="entry name" value="Nucleic acid-binding proteins"/>
    <property type="match status" value="1"/>
</dbReference>
<dbReference type="GO" id="GO:0045905">
    <property type="term" value="P:positive regulation of translational termination"/>
    <property type="evidence" value="ECO:0007669"/>
    <property type="project" value="InterPro"/>
</dbReference>
<evidence type="ECO:0000313" key="4">
    <source>
        <dbReference type="Proteomes" id="UP000779574"/>
    </source>
</evidence>
<dbReference type="InterPro" id="IPR020189">
    <property type="entry name" value="IF5A_C"/>
</dbReference>
<feature type="compositionally biased region" description="Basic and acidic residues" evidence="1">
    <location>
        <begin position="1"/>
        <end position="23"/>
    </location>
</feature>
<dbReference type="GO" id="GO:0003746">
    <property type="term" value="F:translation elongation factor activity"/>
    <property type="evidence" value="ECO:0007669"/>
    <property type="project" value="InterPro"/>
</dbReference>
<organism evidence="3 4">
    <name type="scientific">Aureobasidium melanogenum</name>
    <name type="common">Aureobasidium pullulans var. melanogenum</name>
    <dbReference type="NCBI Taxonomy" id="46634"/>
    <lineage>
        <taxon>Eukaryota</taxon>
        <taxon>Fungi</taxon>
        <taxon>Dikarya</taxon>
        <taxon>Ascomycota</taxon>
        <taxon>Pezizomycotina</taxon>
        <taxon>Dothideomycetes</taxon>
        <taxon>Dothideomycetidae</taxon>
        <taxon>Dothideales</taxon>
        <taxon>Saccotheciaceae</taxon>
        <taxon>Aureobasidium</taxon>
    </lineage>
</organism>
<dbReference type="InterPro" id="IPR012340">
    <property type="entry name" value="NA-bd_OB-fold"/>
</dbReference>
<feature type="region of interest" description="Disordered" evidence="1">
    <location>
        <begin position="85"/>
        <end position="105"/>
    </location>
</feature>
<feature type="region of interest" description="Disordered" evidence="1">
    <location>
        <begin position="1"/>
        <end position="36"/>
    </location>
</feature>